<organism evidence="2 3">
    <name type="scientific">Actinospica durhamensis</name>
    <dbReference type="NCBI Taxonomy" id="1508375"/>
    <lineage>
        <taxon>Bacteria</taxon>
        <taxon>Bacillati</taxon>
        <taxon>Actinomycetota</taxon>
        <taxon>Actinomycetes</taxon>
        <taxon>Catenulisporales</taxon>
        <taxon>Actinospicaceae</taxon>
        <taxon>Actinospica</taxon>
    </lineage>
</organism>
<dbReference type="Pfam" id="PF16571">
    <property type="entry name" value="FBP_C"/>
    <property type="match status" value="1"/>
</dbReference>
<dbReference type="Proteomes" id="UP000675781">
    <property type="component" value="Unassembled WGS sequence"/>
</dbReference>
<proteinExistence type="predicted"/>
<evidence type="ECO:0000313" key="3">
    <source>
        <dbReference type="Proteomes" id="UP000675781"/>
    </source>
</evidence>
<keyword evidence="3" id="KW-1185">Reference proteome</keyword>
<feature type="domain" description="Elongation factor G-binding protein C-terminal treble-clef zinc-finger" evidence="1">
    <location>
        <begin position="8"/>
        <end position="163"/>
    </location>
</feature>
<dbReference type="EMBL" id="JAGSOG010000125">
    <property type="protein sequence ID" value="MBR7836103.1"/>
    <property type="molecule type" value="Genomic_DNA"/>
</dbReference>
<comment type="caution">
    <text evidence="2">The sequence shown here is derived from an EMBL/GenBank/DDBJ whole genome shotgun (WGS) entry which is preliminary data.</text>
</comment>
<dbReference type="InterPro" id="IPR032330">
    <property type="entry name" value="EF-G-binding_C"/>
</dbReference>
<dbReference type="AlphaFoldDB" id="A0A941ETB6"/>
<evidence type="ECO:0000313" key="2">
    <source>
        <dbReference type="EMBL" id="MBR7836103.1"/>
    </source>
</evidence>
<gene>
    <name evidence="2" type="ORF">KDL01_22695</name>
</gene>
<accession>A0A941ETB6</accession>
<name>A0A941ETB6_9ACTN</name>
<protein>
    <submittedName>
        <fullName evidence="2">FBP domain-containing protein</fullName>
    </submittedName>
</protein>
<evidence type="ECO:0000259" key="1">
    <source>
        <dbReference type="Pfam" id="PF16571"/>
    </source>
</evidence>
<reference evidence="2" key="1">
    <citation type="submission" date="2021-04" db="EMBL/GenBank/DDBJ databases">
        <title>Genome based classification of Actinospica acidithermotolerans sp. nov., an actinobacterium isolated from an Indonesian hot spring.</title>
        <authorList>
            <person name="Kusuma A.B."/>
            <person name="Putra K.E."/>
            <person name="Nafisah S."/>
            <person name="Loh J."/>
            <person name="Nouioui I."/>
            <person name="Goodfellow M."/>
        </authorList>
    </citation>
    <scope>NUCLEOTIDE SEQUENCE</scope>
    <source>
        <strain evidence="2">CSCA 57</strain>
    </source>
</reference>
<sequence>MEALTEDEVRASFVNCTKGEAQRINLPGPLDAVYWEHLDFLGWRDPRADQRAYIVLPWTNGPVGITLRAPQPKRKSLVRSSMCSICLTVHSASGVASFVAPKAGPAGREGNSVGNYFCTDLQCSRYVRGTLKSDAATFMEESLDPAERIHRLRAKLEGFTRSVLGDVLV</sequence>
<dbReference type="RefSeq" id="WP_212530594.1">
    <property type="nucleotide sequence ID" value="NZ_JAGSOG010000125.1"/>
</dbReference>